<protein>
    <recommendedName>
        <fullName evidence="10">peptidoglycan glycosyltransferase</fullName>
        <ecNumber evidence="10">2.4.99.28</ecNumber>
    </recommendedName>
</protein>
<keyword evidence="13" id="KW-0472">Membrane</keyword>
<feature type="region of interest" description="Disordered" evidence="12">
    <location>
        <begin position="673"/>
        <end position="713"/>
    </location>
</feature>
<evidence type="ECO:0000256" key="5">
    <source>
        <dbReference type="ARBA" id="ARBA00022670"/>
    </source>
</evidence>
<comment type="caution">
    <text evidence="16">The sequence shown here is derived from an EMBL/GenBank/DDBJ whole genome shotgun (WGS) entry which is preliminary data.</text>
</comment>
<dbReference type="EC" id="2.4.99.28" evidence="10"/>
<dbReference type="InterPro" id="IPR050396">
    <property type="entry name" value="Glycosyltr_51/Transpeptidase"/>
</dbReference>
<feature type="region of interest" description="Disordered" evidence="12">
    <location>
        <begin position="1"/>
        <end position="85"/>
    </location>
</feature>
<feature type="domain" description="Penicillin-binding protein transpeptidase" evidence="14">
    <location>
        <begin position="402"/>
        <end position="617"/>
    </location>
</feature>
<dbReference type="InterPro" id="IPR001264">
    <property type="entry name" value="Glyco_trans_51"/>
</dbReference>
<evidence type="ECO:0000256" key="7">
    <source>
        <dbReference type="ARBA" id="ARBA00022679"/>
    </source>
</evidence>
<name>A0ABW3T0E5_9CAUL</name>
<dbReference type="PANTHER" id="PTHR32282">
    <property type="entry name" value="BINDING PROTEIN TRANSPEPTIDASE, PUTATIVE-RELATED"/>
    <property type="match status" value="1"/>
</dbReference>
<evidence type="ECO:0000259" key="14">
    <source>
        <dbReference type="Pfam" id="PF00905"/>
    </source>
</evidence>
<evidence type="ECO:0000313" key="16">
    <source>
        <dbReference type="EMBL" id="MFD1190105.1"/>
    </source>
</evidence>
<dbReference type="PANTHER" id="PTHR32282:SF33">
    <property type="entry name" value="PEPTIDOGLYCAN GLYCOSYLTRANSFERASE"/>
    <property type="match status" value="1"/>
</dbReference>
<reference evidence="17" key="1">
    <citation type="journal article" date="2019" name="Int. J. Syst. Evol. Microbiol.">
        <title>The Global Catalogue of Microorganisms (GCM) 10K type strain sequencing project: providing services to taxonomists for standard genome sequencing and annotation.</title>
        <authorList>
            <consortium name="The Broad Institute Genomics Platform"/>
            <consortium name="The Broad Institute Genome Sequencing Center for Infectious Disease"/>
            <person name="Wu L."/>
            <person name="Ma J."/>
        </authorList>
    </citation>
    <scope>NUCLEOTIDE SEQUENCE [LARGE SCALE GENOMIC DNA]</scope>
    <source>
        <strain evidence="17">CCUG 55074</strain>
    </source>
</reference>
<feature type="compositionally biased region" description="Acidic residues" evidence="12">
    <location>
        <begin position="1"/>
        <end position="22"/>
    </location>
</feature>
<sequence>MSDPVEPETPETEPTPEADAPDGEVTAEVVGAEAAEDEAVTEEPASEAPAAEEPAAEESAAEEPGPEEAELTEPAVETAPGEEAEPVPVWMQRRWQVTAGIAAVFLMIVAIIGSLLWSLPLNRALEPLSSPVLILVADNGQPIAKRGSYKEAPIDARKLPKAVPDAFVAIEDRRFYKHMGVDPLGIIRAVRANAQAGGVAEGGSTITQQLAKNAFLTNKRSLRRKAQEALIALYLETRLSKDEILSRYLSSVYFGEGAFGLRAASQRYFNKSPEDLSIGEAAMLAGLVKAPSRLAPSVNPDGARERMRVVLNAMVETGAITKAQAARAARSVTIAPGPKKLPTGSYFADWVIPQAREVTAGQYGETIIKTTLDPQLQAQAEKIIRTKLQQDGRMLNVTQAALVAMRPDGRVVAMVGGKDYKESQFNRADGERQPGSSFKLFVYLAALRKGMTPMSPILDAPVQVSGYTPRNHEGKYAGREVPLITAFAGSSNVAAVRLAKEIGPDAIIATARSLGIREEIPKDLTLALGTGPMSLVDLTAAYAAIAAGQAPITPHGLATFTPPVRPRPLGKAELAGMRQMLSSATQRGTGIEAAIPGAFGKTGTTQNYRDALFVGWVGDLVVGVWVGNDNNDAMYGVVGGGLPARIWKEFVSYAVNRDNPKPVAPVEEELPAEEVVADPGADVPLGPDGQPLAQPPAEAVAEPPKDTPADPPF</sequence>
<organism evidence="16 17">
    <name type="scientific">Phenylobacterium conjunctum</name>
    <dbReference type="NCBI Taxonomy" id="1298959"/>
    <lineage>
        <taxon>Bacteria</taxon>
        <taxon>Pseudomonadati</taxon>
        <taxon>Pseudomonadota</taxon>
        <taxon>Alphaproteobacteria</taxon>
        <taxon>Caulobacterales</taxon>
        <taxon>Caulobacteraceae</taxon>
        <taxon>Phenylobacterium</taxon>
    </lineage>
</organism>
<dbReference type="SUPFAM" id="SSF56601">
    <property type="entry name" value="beta-lactamase/transpeptidase-like"/>
    <property type="match status" value="1"/>
</dbReference>
<evidence type="ECO:0000259" key="15">
    <source>
        <dbReference type="Pfam" id="PF00912"/>
    </source>
</evidence>
<dbReference type="InterPro" id="IPR023346">
    <property type="entry name" value="Lysozyme-like_dom_sf"/>
</dbReference>
<evidence type="ECO:0000256" key="3">
    <source>
        <dbReference type="ARBA" id="ARBA00007739"/>
    </source>
</evidence>
<evidence type="ECO:0000256" key="6">
    <source>
        <dbReference type="ARBA" id="ARBA00022676"/>
    </source>
</evidence>
<keyword evidence="6 16" id="KW-0328">Glycosyltransferase</keyword>
<keyword evidence="13" id="KW-1133">Transmembrane helix</keyword>
<comment type="catalytic activity">
    <reaction evidence="11">
        <text>[GlcNAc-(1-&gt;4)-Mur2Ac(oyl-L-Ala-gamma-D-Glu-L-Lys-D-Ala-D-Ala)](n)-di-trans,octa-cis-undecaprenyl diphosphate + beta-D-GlcNAc-(1-&gt;4)-Mur2Ac(oyl-L-Ala-gamma-D-Glu-L-Lys-D-Ala-D-Ala)-di-trans,octa-cis-undecaprenyl diphosphate = [GlcNAc-(1-&gt;4)-Mur2Ac(oyl-L-Ala-gamma-D-Glu-L-Lys-D-Ala-D-Ala)](n+1)-di-trans,octa-cis-undecaprenyl diphosphate + di-trans,octa-cis-undecaprenyl diphosphate + H(+)</text>
        <dbReference type="Rhea" id="RHEA:23708"/>
        <dbReference type="Rhea" id="RHEA-COMP:9602"/>
        <dbReference type="Rhea" id="RHEA-COMP:9603"/>
        <dbReference type="ChEBI" id="CHEBI:15378"/>
        <dbReference type="ChEBI" id="CHEBI:58405"/>
        <dbReference type="ChEBI" id="CHEBI:60033"/>
        <dbReference type="ChEBI" id="CHEBI:78435"/>
        <dbReference type="EC" id="2.4.99.28"/>
    </reaction>
</comment>
<keyword evidence="7 16" id="KW-0808">Transferase</keyword>
<gene>
    <name evidence="16" type="ORF">ACFQ27_05885</name>
</gene>
<feature type="compositionally biased region" description="Basic and acidic residues" evidence="12">
    <location>
        <begin position="703"/>
        <end position="713"/>
    </location>
</feature>
<evidence type="ECO:0000256" key="8">
    <source>
        <dbReference type="ARBA" id="ARBA00022801"/>
    </source>
</evidence>
<dbReference type="InterPro" id="IPR001460">
    <property type="entry name" value="PCN-bd_Tpept"/>
</dbReference>
<feature type="transmembrane region" description="Helical" evidence="13">
    <location>
        <begin position="97"/>
        <end position="119"/>
    </location>
</feature>
<accession>A0ABW3T0E5</accession>
<evidence type="ECO:0000256" key="11">
    <source>
        <dbReference type="ARBA" id="ARBA00049902"/>
    </source>
</evidence>
<evidence type="ECO:0000256" key="10">
    <source>
        <dbReference type="ARBA" id="ARBA00044770"/>
    </source>
</evidence>
<evidence type="ECO:0000256" key="13">
    <source>
        <dbReference type="SAM" id="Phobius"/>
    </source>
</evidence>
<dbReference type="Pfam" id="PF00912">
    <property type="entry name" value="Transgly"/>
    <property type="match status" value="1"/>
</dbReference>
<feature type="compositionally biased region" description="Acidic residues" evidence="12">
    <location>
        <begin position="54"/>
        <end position="71"/>
    </location>
</feature>
<comment type="similarity">
    <text evidence="3">In the N-terminal section; belongs to the glycosyltransferase 51 family.</text>
</comment>
<dbReference type="InterPro" id="IPR036950">
    <property type="entry name" value="PBP_transglycosylase"/>
</dbReference>
<feature type="compositionally biased region" description="Low complexity" evidence="12">
    <location>
        <begin position="23"/>
        <end position="33"/>
    </location>
</feature>
<evidence type="ECO:0000256" key="2">
    <source>
        <dbReference type="ARBA" id="ARBA00007090"/>
    </source>
</evidence>
<dbReference type="Pfam" id="PF00905">
    <property type="entry name" value="Transpeptidase"/>
    <property type="match status" value="1"/>
</dbReference>
<evidence type="ECO:0000256" key="12">
    <source>
        <dbReference type="SAM" id="MobiDB-lite"/>
    </source>
</evidence>
<evidence type="ECO:0000256" key="4">
    <source>
        <dbReference type="ARBA" id="ARBA00022645"/>
    </source>
</evidence>
<dbReference type="SUPFAM" id="SSF53955">
    <property type="entry name" value="Lysozyme-like"/>
    <property type="match status" value="1"/>
</dbReference>
<keyword evidence="8" id="KW-0378">Hydrolase</keyword>
<dbReference type="Gene3D" id="3.40.710.10">
    <property type="entry name" value="DD-peptidase/beta-lactamase superfamily"/>
    <property type="match status" value="1"/>
</dbReference>
<proteinExistence type="inferred from homology"/>
<keyword evidence="5" id="KW-0645">Protease</keyword>
<keyword evidence="4" id="KW-0121">Carboxypeptidase</keyword>
<dbReference type="GO" id="GO:0016757">
    <property type="term" value="F:glycosyltransferase activity"/>
    <property type="evidence" value="ECO:0007669"/>
    <property type="project" value="UniProtKB-KW"/>
</dbReference>
<feature type="compositionally biased region" description="Low complexity" evidence="12">
    <location>
        <begin position="690"/>
        <end position="702"/>
    </location>
</feature>
<dbReference type="EMBL" id="JBHTLQ010000009">
    <property type="protein sequence ID" value="MFD1190105.1"/>
    <property type="molecule type" value="Genomic_DNA"/>
</dbReference>
<keyword evidence="9" id="KW-0511">Multifunctional enzyme</keyword>
<dbReference type="Gene3D" id="1.10.3810.10">
    <property type="entry name" value="Biosynthetic peptidoglycan transglycosylase-like"/>
    <property type="match status" value="1"/>
</dbReference>
<keyword evidence="13" id="KW-0812">Transmembrane</keyword>
<evidence type="ECO:0000256" key="9">
    <source>
        <dbReference type="ARBA" id="ARBA00023268"/>
    </source>
</evidence>
<dbReference type="RefSeq" id="WP_377352950.1">
    <property type="nucleotide sequence ID" value="NZ_JBHTLQ010000009.1"/>
</dbReference>
<keyword evidence="17" id="KW-1185">Reference proteome</keyword>
<dbReference type="InterPro" id="IPR012338">
    <property type="entry name" value="Beta-lactam/transpept-like"/>
</dbReference>
<feature type="compositionally biased region" description="Acidic residues" evidence="12">
    <location>
        <begin position="34"/>
        <end position="45"/>
    </location>
</feature>
<feature type="domain" description="Glycosyl transferase family 51" evidence="15">
    <location>
        <begin position="140"/>
        <end position="314"/>
    </location>
</feature>
<comment type="similarity">
    <text evidence="2">In the C-terminal section; belongs to the transpeptidase family.</text>
</comment>
<evidence type="ECO:0000313" key="17">
    <source>
        <dbReference type="Proteomes" id="UP001597216"/>
    </source>
</evidence>
<dbReference type="Proteomes" id="UP001597216">
    <property type="component" value="Unassembled WGS sequence"/>
</dbReference>
<evidence type="ECO:0000256" key="1">
    <source>
        <dbReference type="ARBA" id="ARBA00004752"/>
    </source>
</evidence>
<comment type="pathway">
    <text evidence="1">Cell wall biogenesis; peptidoglycan biosynthesis.</text>
</comment>